<comment type="caution">
    <text evidence="1">The sequence shown here is derived from an EMBL/GenBank/DDBJ whole genome shotgun (WGS) entry which is preliminary data.</text>
</comment>
<reference evidence="1" key="1">
    <citation type="submission" date="2020-11" db="EMBL/GenBank/DDBJ databases">
        <authorList>
            <consortium name="DOE Joint Genome Institute"/>
            <person name="Ahrendt S."/>
            <person name="Riley R."/>
            <person name="Andreopoulos W."/>
            <person name="Labutti K."/>
            <person name="Pangilinan J."/>
            <person name="Ruiz-Duenas F.J."/>
            <person name="Barrasa J.M."/>
            <person name="Sanchez-Garcia M."/>
            <person name="Camarero S."/>
            <person name="Miyauchi S."/>
            <person name="Serrano A."/>
            <person name="Linde D."/>
            <person name="Babiker R."/>
            <person name="Drula E."/>
            <person name="Ayuso-Fernandez I."/>
            <person name="Pacheco R."/>
            <person name="Padilla G."/>
            <person name="Ferreira P."/>
            <person name="Barriuso J."/>
            <person name="Kellner H."/>
            <person name="Castanera R."/>
            <person name="Alfaro M."/>
            <person name="Ramirez L."/>
            <person name="Pisabarro A.G."/>
            <person name="Kuo A."/>
            <person name="Tritt A."/>
            <person name="Lipzen A."/>
            <person name="He G."/>
            <person name="Yan M."/>
            <person name="Ng V."/>
            <person name="Cullen D."/>
            <person name="Martin F."/>
            <person name="Rosso M.-N."/>
            <person name="Henrissat B."/>
            <person name="Hibbett D."/>
            <person name="Martinez A.T."/>
            <person name="Grigoriev I.V."/>
        </authorList>
    </citation>
    <scope>NUCLEOTIDE SEQUENCE</scope>
    <source>
        <strain evidence="1">AH 40177</strain>
    </source>
</reference>
<evidence type="ECO:0000313" key="1">
    <source>
        <dbReference type="EMBL" id="KAF9067588.1"/>
    </source>
</evidence>
<evidence type="ECO:0008006" key="3">
    <source>
        <dbReference type="Google" id="ProtNLM"/>
    </source>
</evidence>
<organism evidence="1 2">
    <name type="scientific">Rhodocollybia butyracea</name>
    <dbReference type="NCBI Taxonomy" id="206335"/>
    <lineage>
        <taxon>Eukaryota</taxon>
        <taxon>Fungi</taxon>
        <taxon>Dikarya</taxon>
        <taxon>Basidiomycota</taxon>
        <taxon>Agaricomycotina</taxon>
        <taxon>Agaricomycetes</taxon>
        <taxon>Agaricomycetidae</taxon>
        <taxon>Agaricales</taxon>
        <taxon>Marasmiineae</taxon>
        <taxon>Omphalotaceae</taxon>
        <taxon>Rhodocollybia</taxon>
    </lineage>
</organism>
<dbReference type="OrthoDB" id="2967395at2759"/>
<dbReference type="EMBL" id="JADNRY010000071">
    <property type="protein sequence ID" value="KAF9067588.1"/>
    <property type="molecule type" value="Genomic_DNA"/>
</dbReference>
<dbReference type="AlphaFoldDB" id="A0A9P5PQG2"/>
<accession>A0A9P5PQG2</accession>
<dbReference type="Proteomes" id="UP000772434">
    <property type="component" value="Unassembled WGS sequence"/>
</dbReference>
<sequence>MSKVPPELYYEILKHYPVKQQEITLLWTTGRQVSRHFKSAVEQVFQERHLARTSYLEIRNADANFVSGSFKFSHIDENNPTPAVFMDKECTDQDRPEMAEQLKNAFEYQNDPREWNFYKPRILIHVRHEVNDTPLLGSEPDWNNLVIRFDWKQTFSAFFREDKEFRRRLGAWVDAQKADIFEMMAKIDIDNGDDMEDYSTIFHLFGDSYYDKMRREVRVKRICKIIWDLFGIKWTREPLPHSDVGYQILKQARDLAFNAKYSDDGGNGEEEAD</sequence>
<proteinExistence type="predicted"/>
<name>A0A9P5PQG2_9AGAR</name>
<gene>
    <name evidence="1" type="ORF">BDP27DRAFT_1422752</name>
</gene>
<protein>
    <recommendedName>
        <fullName evidence="3">F-box domain-containing protein</fullName>
    </recommendedName>
</protein>
<evidence type="ECO:0000313" key="2">
    <source>
        <dbReference type="Proteomes" id="UP000772434"/>
    </source>
</evidence>
<keyword evidence="2" id="KW-1185">Reference proteome</keyword>